<evidence type="ECO:0000313" key="2">
    <source>
        <dbReference type="Proteomes" id="UP000195755"/>
    </source>
</evidence>
<proteinExistence type="predicted"/>
<protein>
    <submittedName>
        <fullName evidence="1">Uncharacterized protein</fullName>
    </submittedName>
</protein>
<dbReference type="OrthoDB" id="9942748at2"/>
<reference evidence="1 2" key="1">
    <citation type="submission" date="2017-06" db="EMBL/GenBank/DDBJ databases">
        <title>Streptomyces albireticuli Genome sequencing and assembly.</title>
        <authorList>
            <person name="Wang Y."/>
            <person name="Du B."/>
            <person name="Ding Y."/>
            <person name="Liu H."/>
            <person name="Hou Q."/>
            <person name="Liu K."/>
            <person name="Yao L."/>
            <person name="Wang C."/>
        </authorList>
    </citation>
    <scope>NUCLEOTIDE SEQUENCE [LARGE SCALE GENOMIC DNA]</scope>
    <source>
        <strain evidence="1 2">MDJK11</strain>
    </source>
</reference>
<dbReference type="EMBL" id="CP021744">
    <property type="protein sequence ID" value="ARZ66900.1"/>
    <property type="molecule type" value="Genomic_DNA"/>
</dbReference>
<accession>A0A1Z2KXZ7</accession>
<sequence length="60" mass="6795">MTADAWDSWADEYDQEPAGLRAQHPSKAALKREWHRSAVVELEELGELHGVSPELLRVVI</sequence>
<evidence type="ECO:0000313" key="1">
    <source>
        <dbReference type="EMBL" id="ARZ66900.1"/>
    </source>
</evidence>
<name>A0A1Z2KXZ7_9ACTN</name>
<dbReference type="KEGG" id="salj:SMD11_1239"/>
<dbReference type="Proteomes" id="UP000195755">
    <property type="component" value="Chromosome"/>
</dbReference>
<dbReference type="AlphaFoldDB" id="A0A1Z2KXZ7"/>
<gene>
    <name evidence="1" type="ORF">SMD11_1239</name>
</gene>
<dbReference type="RefSeq" id="WP_087925439.1">
    <property type="nucleotide sequence ID" value="NZ_CP021744.1"/>
</dbReference>
<organism evidence="1 2">
    <name type="scientific">Streptomyces albireticuli</name>
    <dbReference type="NCBI Taxonomy" id="1940"/>
    <lineage>
        <taxon>Bacteria</taxon>
        <taxon>Bacillati</taxon>
        <taxon>Actinomycetota</taxon>
        <taxon>Actinomycetes</taxon>
        <taxon>Kitasatosporales</taxon>
        <taxon>Streptomycetaceae</taxon>
        <taxon>Streptomyces</taxon>
    </lineage>
</organism>